<reference evidence="17" key="1">
    <citation type="journal article" date="2018" name="Nat. Microbiol.">
        <title>Leveraging single-cell genomics to expand the fungal tree of life.</title>
        <authorList>
            <person name="Ahrendt S.R."/>
            <person name="Quandt C.A."/>
            <person name="Ciobanu D."/>
            <person name="Clum A."/>
            <person name="Salamov A."/>
            <person name="Andreopoulos B."/>
            <person name="Cheng J.F."/>
            <person name="Woyke T."/>
            <person name="Pelin A."/>
            <person name="Henrissat B."/>
            <person name="Reynolds N.K."/>
            <person name="Benny G.L."/>
            <person name="Smith M.E."/>
            <person name="James T.Y."/>
            <person name="Grigoriev I.V."/>
        </authorList>
    </citation>
    <scope>NUCLEOTIDE SEQUENCE [LARGE SCALE GENOMIC DNA]</scope>
</reference>
<keyword evidence="5" id="KW-0926">Vacuole</keyword>
<dbReference type="OrthoDB" id="76293at2759"/>
<evidence type="ECO:0000256" key="9">
    <source>
        <dbReference type="ARBA" id="ARBA00022833"/>
    </source>
</evidence>
<keyword evidence="8 13" id="KW-0378">Hydrolase</keyword>
<evidence type="ECO:0000256" key="11">
    <source>
        <dbReference type="ARBA" id="ARBA00023049"/>
    </source>
</evidence>
<dbReference type="GO" id="GO:0006508">
    <property type="term" value="P:proteolysis"/>
    <property type="evidence" value="ECO:0007669"/>
    <property type="project" value="UniProtKB-KW"/>
</dbReference>
<feature type="domain" description="Peptidase M28" evidence="15">
    <location>
        <begin position="87"/>
        <end position="276"/>
    </location>
</feature>
<feature type="transmembrane region" description="Helical" evidence="14">
    <location>
        <begin position="624"/>
        <end position="644"/>
    </location>
</feature>
<feature type="transmembrane region" description="Helical" evidence="14">
    <location>
        <begin position="477"/>
        <end position="499"/>
    </location>
</feature>
<feature type="transmembrane region" description="Helical" evidence="14">
    <location>
        <begin position="505"/>
        <end position="528"/>
    </location>
</feature>
<evidence type="ECO:0000259" key="15">
    <source>
        <dbReference type="Pfam" id="PF04389"/>
    </source>
</evidence>
<evidence type="ECO:0000256" key="7">
    <source>
        <dbReference type="ARBA" id="ARBA00022692"/>
    </source>
</evidence>
<keyword evidence="12" id="KW-0325">Glycoprotein</keyword>
<feature type="transmembrane region" description="Helical" evidence="14">
    <location>
        <begin position="407"/>
        <end position="425"/>
    </location>
</feature>
<proteinExistence type="inferred from homology"/>
<dbReference type="PANTHER" id="PTHR12147">
    <property type="entry name" value="METALLOPEPTIDASE M28 FAMILY MEMBER"/>
    <property type="match status" value="1"/>
</dbReference>
<keyword evidence="14" id="KW-0472">Membrane</keyword>
<keyword evidence="13" id="KW-0479">Metal-binding</keyword>
<dbReference type="PANTHER" id="PTHR12147:SF58">
    <property type="entry name" value="VACUOLAR MEMBRANE PROTEASE"/>
    <property type="match status" value="1"/>
</dbReference>
<name>A0A4P9W702_9FUNG</name>
<comment type="subcellular location">
    <subcellularLocation>
        <location evidence="3">Vacuole membrane</location>
        <topology evidence="3">Multi-pass membrane protein</topology>
    </subcellularLocation>
</comment>
<dbReference type="GO" id="GO:0046872">
    <property type="term" value="F:metal ion binding"/>
    <property type="evidence" value="ECO:0007669"/>
    <property type="project" value="UniProtKB-KW"/>
</dbReference>
<feature type="transmembrane region" description="Helical" evidence="14">
    <location>
        <begin position="367"/>
        <end position="387"/>
    </location>
</feature>
<evidence type="ECO:0000256" key="8">
    <source>
        <dbReference type="ARBA" id="ARBA00022801"/>
    </source>
</evidence>
<evidence type="ECO:0000256" key="12">
    <source>
        <dbReference type="ARBA" id="ARBA00023180"/>
    </source>
</evidence>
<evidence type="ECO:0000256" key="14">
    <source>
        <dbReference type="SAM" id="Phobius"/>
    </source>
</evidence>
<gene>
    <name evidence="16" type="ORF">BDK51DRAFT_25038</name>
</gene>
<comment type="cofactor">
    <cofactor evidence="1">
        <name>Zn(2+)</name>
        <dbReference type="ChEBI" id="CHEBI:29105"/>
    </cofactor>
</comment>
<evidence type="ECO:0000256" key="2">
    <source>
        <dbReference type="ARBA" id="ARBA00003273"/>
    </source>
</evidence>
<comment type="similarity">
    <text evidence="4 13">Belongs to the peptidase M28 family.</text>
</comment>
<keyword evidence="11" id="KW-0482">Metalloprotease</keyword>
<feature type="transmembrane region" description="Helical" evidence="14">
    <location>
        <begin position="594"/>
        <end position="612"/>
    </location>
</feature>
<evidence type="ECO:0000256" key="13">
    <source>
        <dbReference type="RuleBase" id="RU361240"/>
    </source>
</evidence>
<dbReference type="Proteomes" id="UP000269721">
    <property type="component" value="Unassembled WGS sequence"/>
</dbReference>
<dbReference type="GO" id="GO:0005774">
    <property type="term" value="C:vacuolar membrane"/>
    <property type="evidence" value="ECO:0007669"/>
    <property type="project" value="UniProtKB-SubCell"/>
</dbReference>
<keyword evidence="7 14" id="KW-0812">Transmembrane</keyword>
<evidence type="ECO:0000256" key="1">
    <source>
        <dbReference type="ARBA" id="ARBA00001947"/>
    </source>
</evidence>
<evidence type="ECO:0000256" key="6">
    <source>
        <dbReference type="ARBA" id="ARBA00022670"/>
    </source>
</evidence>
<accession>A0A4P9W702</accession>
<dbReference type="GO" id="GO:0008235">
    <property type="term" value="F:metalloexopeptidase activity"/>
    <property type="evidence" value="ECO:0007669"/>
    <property type="project" value="InterPro"/>
</dbReference>
<dbReference type="InterPro" id="IPR007484">
    <property type="entry name" value="Peptidase_M28"/>
</dbReference>
<evidence type="ECO:0000313" key="16">
    <source>
        <dbReference type="EMBL" id="RKO88239.1"/>
    </source>
</evidence>
<keyword evidence="9 13" id="KW-0862">Zinc</keyword>
<protein>
    <recommendedName>
        <fullName evidence="13">Peptide hydrolase</fullName>
        <ecNumber evidence="13">3.4.-.-</ecNumber>
    </recommendedName>
</protein>
<evidence type="ECO:0000256" key="10">
    <source>
        <dbReference type="ARBA" id="ARBA00022989"/>
    </source>
</evidence>
<dbReference type="EMBL" id="KZ996846">
    <property type="protein sequence ID" value="RKO88239.1"/>
    <property type="molecule type" value="Genomic_DNA"/>
</dbReference>
<dbReference type="SUPFAM" id="SSF53187">
    <property type="entry name" value="Zn-dependent exopeptidases"/>
    <property type="match status" value="1"/>
</dbReference>
<evidence type="ECO:0000256" key="5">
    <source>
        <dbReference type="ARBA" id="ARBA00022554"/>
    </source>
</evidence>
<dbReference type="EC" id="3.4.-.-" evidence="13"/>
<dbReference type="Gene3D" id="3.40.630.10">
    <property type="entry name" value="Zn peptidases"/>
    <property type="match status" value="1"/>
</dbReference>
<evidence type="ECO:0000256" key="4">
    <source>
        <dbReference type="ARBA" id="ARBA00010918"/>
    </source>
</evidence>
<keyword evidence="17" id="KW-1185">Reference proteome</keyword>
<evidence type="ECO:0000313" key="17">
    <source>
        <dbReference type="Proteomes" id="UP000269721"/>
    </source>
</evidence>
<dbReference type="AlphaFoldDB" id="A0A4P9W702"/>
<evidence type="ECO:0000256" key="3">
    <source>
        <dbReference type="ARBA" id="ARBA00004128"/>
    </source>
</evidence>
<dbReference type="Pfam" id="PF04389">
    <property type="entry name" value="Peptidase_M28"/>
    <property type="match status" value="1"/>
</dbReference>
<feature type="transmembrane region" description="Helical" evidence="14">
    <location>
        <begin position="326"/>
        <end position="346"/>
    </location>
</feature>
<organism evidence="16 17">
    <name type="scientific">Blyttiomyces helicus</name>
    <dbReference type="NCBI Taxonomy" id="388810"/>
    <lineage>
        <taxon>Eukaryota</taxon>
        <taxon>Fungi</taxon>
        <taxon>Fungi incertae sedis</taxon>
        <taxon>Chytridiomycota</taxon>
        <taxon>Chytridiomycota incertae sedis</taxon>
        <taxon>Chytridiomycetes</taxon>
        <taxon>Chytridiomycetes incertae sedis</taxon>
        <taxon>Blyttiomyces</taxon>
    </lineage>
</organism>
<dbReference type="InterPro" id="IPR045175">
    <property type="entry name" value="M28_fam"/>
</dbReference>
<comment type="function">
    <text evidence="2">May be involved in vacuolar sorting and osmoregulation.</text>
</comment>
<keyword evidence="6 13" id="KW-0645">Protease</keyword>
<sequence length="892" mass="97626">MPTSVKPADVATKVAFSGAAAWDHLKVISAEPHRFNSDENLKVRQYLIDRLIDLKELAEMNGRPGFIEDPVDMLGLRKQLSYFESSNVLVRLRGNNGNSSNRNALLVSSHFDSTTVSHGVDDAGIGIVVMLESIRSLIYAPLEHDVIFNFNNAEEPGLYGGWSFISHPWFADVKAFINLEGTGAAPGTRAMAFRTNSWEVLQKYSDGAPFPYASSVVESVVSSIASDTDYRPYTTHGRLPGVDIAFFSDRALYHTKYDDMNHSYAISAQHMGDNTLGTILAISNSKLLETIKPAPVIEDVTGPLPVSGFLYYDILGSSLIMTKQRALISGMALLVFAVFLGTTLKATTEILRRGLRRVTSLFIRPMVEANILIWTTLGVTIAFVSILSKIKSLINPGSTYGLPGLNIAWIVPAVLAAALVWQSIWRRIALRLKLRKRSAGTYYHVLPATTLDEDEDSDAESELSTENLSTGPTVDTWLAYGLLGFWWLLLLVNLTLAAAGLASAYVLYDFAFFSAVSVTVAQLASIFVRKWWRAETSDSPPAVWKERVVELYEQHAWAVELVIGNTMPAILVFDIADTMYWAIPSLIAEGLAELSVDLTFAILTLLVSLNLLPAMNLVNRPALAFFFIALALPSYLGSAFIFPFNPDRPHKLSMTETWDVSNTTVAASSSVSLEVMTTLSVDRWQRLTNADKMMGSSPVCEAGDRADRAPCVYSNVTPPPNVVDGTGKPVSDPTSLIDVALLAGANDDGIFKGSFTGVPNSRVCTLDVTYPLMKNDTLLGLWIDPNRNWSSPDATFPTPGKPTPGRDYTAGAIVLRRAFENVDRRMRAEFAFTADPILWGAPGSAITVGCWLGPEVSPTFERLDGGELPDWQTFVHTSHGTVIVKKTVHFDG</sequence>
<keyword evidence="10 14" id="KW-1133">Transmembrane helix</keyword>